<dbReference type="HOGENOM" id="CLU_007831_2_2_6"/>
<dbReference type="AlphaFoldDB" id="G2LNP9"/>
<dbReference type="InterPro" id="IPR004416">
    <property type="entry name" value="MnmG"/>
</dbReference>
<evidence type="ECO:0000256" key="7">
    <source>
        <dbReference type="ARBA" id="ARBA00022694"/>
    </source>
</evidence>
<reference evidence="14 15" key="1">
    <citation type="journal article" date="2011" name="PLoS Genet.">
        <title>Sequence conservation and functional constraint on intergenic spacers in reduced genomes of the obligate symbiont buchnera.</title>
        <authorList>
            <person name="Degnan P.H."/>
            <person name="Ochman H."/>
            <person name="Moran N.A."/>
        </authorList>
    </citation>
    <scope>NUCLEOTIDE SEQUENCE [LARGE SCALE GENOMIC DNA]</scope>
    <source>
        <strain evidence="14 15">Ua</strain>
    </source>
</reference>
<keyword evidence="6 12" id="KW-0285">Flavoprotein</keyword>
<dbReference type="Gene3D" id="1.10.150.570">
    <property type="entry name" value="GidA associated domain, C-terminal subdomain"/>
    <property type="match status" value="1"/>
</dbReference>
<evidence type="ECO:0000256" key="5">
    <source>
        <dbReference type="ARBA" id="ARBA00022490"/>
    </source>
</evidence>
<dbReference type="Proteomes" id="UP000006139">
    <property type="component" value="Chromosome"/>
</dbReference>
<protein>
    <recommendedName>
        <fullName evidence="4 12">tRNA uridine 5-carboxymethylaminomethyl modification enzyme MnmG</fullName>
    </recommendedName>
    <alternativeName>
        <fullName evidence="11 12">Glucose-inhibited division protein A</fullName>
    </alternativeName>
</protein>
<feature type="domain" description="tRNA uridine 5-carboxymethylaminomethyl modification enzyme C-terminal subdomain" evidence="13">
    <location>
        <begin position="546"/>
        <end position="617"/>
    </location>
</feature>
<keyword evidence="8 12" id="KW-0274">FAD</keyword>
<evidence type="ECO:0000256" key="6">
    <source>
        <dbReference type="ARBA" id="ARBA00022630"/>
    </source>
</evidence>
<dbReference type="Gene3D" id="3.50.50.60">
    <property type="entry name" value="FAD/NAD(P)-binding domain"/>
    <property type="match status" value="2"/>
</dbReference>
<dbReference type="Pfam" id="PF21680">
    <property type="entry name" value="GIDA_C_1st"/>
    <property type="match status" value="1"/>
</dbReference>
<dbReference type="KEGG" id="buh:BUAMB_001"/>
<keyword evidence="7 12" id="KW-0819">tRNA processing</keyword>
<dbReference type="FunFam" id="1.10.10.1800:FF:000001">
    <property type="entry name" value="tRNA uridine 5-carboxymethylaminomethyl modification enzyme MnmG"/>
    <property type="match status" value="1"/>
</dbReference>
<dbReference type="PROSITE" id="PS01281">
    <property type="entry name" value="GIDA_2"/>
    <property type="match status" value="1"/>
</dbReference>
<dbReference type="Gene3D" id="1.10.10.1800">
    <property type="entry name" value="tRNA uridine 5-carboxymethylaminomethyl modification enzyme MnmG/GidA"/>
    <property type="match status" value="1"/>
</dbReference>
<dbReference type="InterPro" id="IPR002218">
    <property type="entry name" value="MnmG-rel"/>
</dbReference>
<dbReference type="OrthoDB" id="9815560at2"/>
<dbReference type="SMART" id="SM01228">
    <property type="entry name" value="GIDA_assoc_3"/>
    <property type="match status" value="1"/>
</dbReference>
<proteinExistence type="inferred from homology"/>
<keyword evidence="9 12" id="KW-0520">NAD</keyword>
<dbReference type="InterPro" id="IPR020595">
    <property type="entry name" value="MnmG-rel_CS"/>
</dbReference>
<evidence type="ECO:0000256" key="3">
    <source>
        <dbReference type="ARBA" id="ARBA00007653"/>
    </source>
</evidence>
<feature type="binding site" evidence="12">
    <location>
        <position position="125"/>
    </location>
    <ligand>
        <name>FAD</name>
        <dbReference type="ChEBI" id="CHEBI:57692"/>
    </ligand>
</feature>
<comment type="cofactor">
    <cofactor evidence="1 12">
        <name>FAD</name>
        <dbReference type="ChEBI" id="CHEBI:57692"/>
    </cofactor>
</comment>
<evidence type="ECO:0000256" key="1">
    <source>
        <dbReference type="ARBA" id="ARBA00001974"/>
    </source>
</evidence>
<name>G2LNP9_BUCUM</name>
<dbReference type="InterPro" id="IPR047001">
    <property type="entry name" value="MnmG_C_subdom"/>
</dbReference>
<dbReference type="HAMAP" id="MF_00129">
    <property type="entry name" value="MnmG_GidA"/>
    <property type="match status" value="1"/>
</dbReference>
<dbReference type="Pfam" id="PF13932">
    <property type="entry name" value="SAM_GIDA_C"/>
    <property type="match status" value="1"/>
</dbReference>
<evidence type="ECO:0000256" key="11">
    <source>
        <dbReference type="ARBA" id="ARBA00031800"/>
    </source>
</evidence>
<comment type="similarity">
    <text evidence="3 12">Belongs to the MnmG family.</text>
</comment>
<dbReference type="eggNOG" id="COG0445">
    <property type="taxonomic scope" value="Bacteria"/>
</dbReference>
<organism evidence="14 15">
    <name type="scientific">Buchnera aphidicola str. Ua</name>
    <name type="common">Uroleucon ambrosiae</name>
    <dbReference type="NCBI Taxonomy" id="1005057"/>
    <lineage>
        <taxon>Bacteria</taxon>
        <taxon>Pseudomonadati</taxon>
        <taxon>Pseudomonadota</taxon>
        <taxon>Gammaproteobacteria</taxon>
        <taxon>Enterobacterales</taxon>
        <taxon>Erwiniaceae</taxon>
        <taxon>Buchnera</taxon>
    </lineage>
</organism>
<dbReference type="InterPro" id="IPR036188">
    <property type="entry name" value="FAD/NAD-bd_sf"/>
</dbReference>
<dbReference type="PATRIC" id="fig|1005057.4.peg.1"/>
<comment type="subunit">
    <text evidence="10 12">Homodimer. Heterotetramer of two MnmE and two MnmG subunits.</text>
</comment>
<dbReference type="GO" id="GO:0002098">
    <property type="term" value="P:tRNA wobble uridine modification"/>
    <property type="evidence" value="ECO:0007669"/>
    <property type="project" value="InterPro"/>
</dbReference>
<dbReference type="GO" id="GO:0050660">
    <property type="term" value="F:flavin adenine dinucleotide binding"/>
    <property type="evidence" value="ECO:0007669"/>
    <property type="project" value="UniProtKB-UniRule"/>
</dbReference>
<dbReference type="SUPFAM" id="SSF51905">
    <property type="entry name" value="FAD/NAD(P)-binding domain"/>
    <property type="match status" value="1"/>
</dbReference>
<evidence type="ECO:0000313" key="14">
    <source>
        <dbReference type="EMBL" id="AEO07836.1"/>
    </source>
</evidence>
<comment type="function">
    <text evidence="2 12">NAD-binding protein involved in the addition of a carboxymethylaminomethyl (cmnm) group at the wobble position (U34) of certain tRNAs, forming tRNA-cmnm(5)s(2)U34.</text>
</comment>
<dbReference type="STRING" id="1005057.BUAMB_001"/>
<evidence type="ECO:0000313" key="15">
    <source>
        <dbReference type="Proteomes" id="UP000006139"/>
    </source>
</evidence>
<dbReference type="PANTHER" id="PTHR11806">
    <property type="entry name" value="GLUCOSE INHIBITED DIVISION PROTEIN A"/>
    <property type="match status" value="1"/>
</dbReference>
<feature type="binding site" evidence="12">
    <location>
        <position position="370"/>
    </location>
    <ligand>
        <name>FAD</name>
        <dbReference type="ChEBI" id="CHEBI:57692"/>
    </ligand>
</feature>
<dbReference type="GO" id="GO:0005829">
    <property type="term" value="C:cytosol"/>
    <property type="evidence" value="ECO:0007669"/>
    <property type="project" value="TreeGrafter"/>
</dbReference>
<dbReference type="PANTHER" id="PTHR11806:SF0">
    <property type="entry name" value="PROTEIN MTO1 HOMOLOG, MITOCHONDRIAL"/>
    <property type="match status" value="1"/>
</dbReference>
<dbReference type="FunFam" id="1.10.150.570:FF:000001">
    <property type="entry name" value="tRNA uridine 5-carboxymethylaminomethyl modification enzyme MnmG"/>
    <property type="match status" value="1"/>
</dbReference>
<keyword evidence="5 12" id="KW-0963">Cytoplasm</keyword>
<dbReference type="InterPro" id="IPR044920">
    <property type="entry name" value="MnmG_C_subdom_sf"/>
</dbReference>
<dbReference type="Pfam" id="PF01134">
    <property type="entry name" value="GIDA"/>
    <property type="match status" value="1"/>
</dbReference>
<dbReference type="InterPro" id="IPR026904">
    <property type="entry name" value="MnmG_C"/>
</dbReference>
<dbReference type="InterPro" id="IPR049312">
    <property type="entry name" value="GIDA_C_N"/>
</dbReference>
<dbReference type="FunFam" id="3.50.50.60:FF:000002">
    <property type="entry name" value="tRNA uridine 5-carboxymethylaminomethyl modification enzyme MnmG"/>
    <property type="match status" value="1"/>
</dbReference>
<sequence length="627" mass="70837">MLRLNHFDVIVIGGGHAGIEASMASARMGCQTLLLTQKITDLGVLSCNPAIGGIGKSHLVKEIDALGGVMAQVIDYSGIQFRILNSRKGPAVRSTRAQADRLLYKKNIKKFLTKQKNLLILEKEVKDLIIKNYTVIGIVTHDQINFYSKSVILATGTFLGGKIHIGLNSYSSGRMNGKASVDLSIRLRELSLRVNRLKTGTPPRIDINSINFHDLFVQYSDVPTPVFSFIGDVSNHPKQIPCYLTHTNEKTHEIIRNNLHQSPIYEGLIKSLGPRYCPSIEDKIVRFPEKKSHQIFLEPEGLSSMIIYPNGISTSLPLEVQEQIVHSIKGLENSKIITPGYAVEYDFFDPKDLKLTLESKLIKRLFFAGQINGTTGYEEAAAQGLLAGLNAGLKSKNIKSWFPKRHQAYLGVLVDDLTTQGTNEPYRMFTSRAEYRLILREDNADLRLTEIGRKFGLINDARWIRYNRKVCNIEKEMKRLNNIKIHPMSSDAKILNKLCNINLVESKSIAELLKRPEIKYQQLEQLSNFKKSVYDLQVVEQIENEIKYEGYIKRQSEEIYRHLKNENTFLSDIFDYQKIKGLSSEVAKKLNDYKPLSIGQASRIPGITPAAISILLIYLKKTSLICV</sequence>
<evidence type="ECO:0000256" key="9">
    <source>
        <dbReference type="ARBA" id="ARBA00023027"/>
    </source>
</evidence>
<feature type="binding site" evidence="12">
    <location>
        <begin position="273"/>
        <end position="287"/>
    </location>
    <ligand>
        <name>NAD(+)</name>
        <dbReference type="ChEBI" id="CHEBI:57540"/>
    </ligand>
</feature>
<feature type="binding site" evidence="12">
    <location>
        <position position="180"/>
    </location>
    <ligand>
        <name>FAD</name>
        <dbReference type="ChEBI" id="CHEBI:57692"/>
    </ligand>
</feature>
<dbReference type="NCBIfam" id="TIGR00136">
    <property type="entry name" value="mnmG_gidA"/>
    <property type="match status" value="1"/>
</dbReference>
<dbReference type="RefSeq" id="WP_014499741.1">
    <property type="nucleotide sequence ID" value="NC_017259.1"/>
</dbReference>
<evidence type="ECO:0000256" key="12">
    <source>
        <dbReference type="HAMAP-Rule" id="MF_00129"/>
    </source>
</evidence>
<accession>G2LNP9</accession>
<dbReference type="FunFam" id="3.50.50.60:FF:000010">
    <property type="entry name" value="tRNA uridine 5-carboxymethylaminomethyl modification enzyme MnmG"/>
    <property type="match status" value="1"/>
</dbReference>
<feature type="binding site" evidence="12">
    <location>
        <begin position="13"/>
        <end position="18"/>
    </location>
    <ligand>
        <name>FAD</name>
        <dbReference type="ChEBI" id="CHEBI:57692"/>
    </ligand>
</feature>
<dbReference type="GO" id="GO:0030488">
    <property type="term" value="P:tRNA methylation"/>
    <property type="evidence" value="ECO:0007669"/>
    <property type="project" value="TreeGrafter"/>
</dbReference>
<dbReference type="PROSITE" id="PS01280">
    <property type="entry name" value="GIDA_1"/>
    <property type="match status" value="1"/>
</dbReference>
<comment type="subcellular location">
    <subcellularLocation>
        <location evidence="12">Cytoplasm</location>
    </subcellularLocation>
</comment>
<dbReference type="InterPro" id="IPR040131">
    <property type="entry name" value="MnmG_N"/>
</dbReference>
<evidence type="ECO:0000259" key="13">
    <source>
        <dbReference type="SMART" id="SM01228"/>
    </source>
</evidence>
<gene>
    <name evidence="12 14" type="primary">mnmG</name>
    <name evidence="12" type="synonym">gidA</name>
    <name evidence="14" type="ORF">BUAMB_001</name>
</gene>
<evidence type="ECO:0000256" key="8">
    <source>
        <dbReference type="ARBA" id="ARBA00022827"/>
    </source>
</evidence>
<evidence type="ECO:0000256" key="2">
    <source>
        <dbReference type="ARBA" id="ARBA00003717"/>
    </source>
</evidence>
<dbReference type="PRINTS" id="PR00411">
    <property type="entry name" value="PNDRDTASEI"/>
</dbReference>
<dbReference type="EMBL" id="CP002648">
    <property type="protein sequence ID" value="AEO07836.1"/>
    <property type="molecule type" value="Genomic_DNA"/>
</dbReference>
<evidence type="ECO:0000256" key="10">
    <source>
        <dbReference type="ARBA" id="ARBA00025948"/>
    </source>
</evidence>
<evidence type="ECO:0000256" key="4">
    <source>
        <dbReference type="ARBA" id="ARBA00020461"/>
    </source>
</evidence>